<dbReference type="AlphaFoldDB" id="A0A0C4DY07"/>
<evidence type="ECO:0000313" key="4">
    <source>
        <dbReference type="EnsemblFungi" id="MAPG_04917T0"/>
    </source>
</evidence>
<reference evidence="3" key="3">
    <citation type="submission" date="2011-03" db="EMBL/GenBank/DDBJ databases">
        <title>Annotation of Magnaporthe poae ATCC 64411.</title>
        <authorList>
            <person name="Ma L.-J."/>
            <person name="Dead R."/>
            <person name="Young S.K."/>
            <person name="Zeng Q."/>
            <person name="Gargeya S."/>
            <person name="Fitzgerald M."/>
            <person name="Haas B."/>
            <person name="Abouelleil A."/>
            <person name="Alvarado L."/>
            <person name="Arachchi H.M."/>
            <person name="Berlin A."/>
            <person name="Brown A."/>
            <person name="Chapman S.B."/>
            <person name="Chen Z."/>
            <person name="Dunbar C."/>
            <person name="Freedman E."/>
            <person name="Gearin G."/>
            <person name="Gellesch M."/>
            <person name="Goldberg J."/>
            <person name="Griggs A."/>
            <person name="Gujja S."/>
            <person name="Heiman D."/>
            <person name="Howarth C."/>
            <person name="Larson L."/>
            <person name="Lui A."/>
            <person name="MacDonald P.J.P."/>
            <person name="Mehta T."/>
            <person name="Montmayeur A."/>
            <person name="Murphy C."/>
            <person name="Neiman D."/>
            <person name="Pearson M."/>
            <person name="Priest M."/>
            <person name="Roberts A."/>
            <person name="Saif S."/>
            <person name="Shea T."/>
            <person name="Shenoy N."/>
            <person name="Sisk P."/>
            <person name="Stolte C."/>
            <person name="Sykes S."/>
            <person name="Yandava C."/>
            <person name="Wortman J."/>
            <person name="Nusbaum C."/>
            <person name="Birren B."/>
        </authorList>
    </citation>
    <scope>NUCLEOTIDE SEQUENCE</scope>
    <source>
        <strain evidence="3">ATCC 64411</strain>
    </source>
</reference>
<dbReference type="VEuPathDB" id="FungiDB:MAPG_04917"/>
<accession>A0A0C4DY07</accession>
<feature type="compositionally biased region" description="Pro residues" evidence="1">
    <location>
        <begin position="74"/>
        <end position="98"/>
    </location>
</feature>
<sequence length="218" mass="21459">MKVSIVSVLVFGAAALATPTLGKEKGDWAGGQYQYGNGNKPGSRAFPGHGTAKSEDCSTSTIPVVTATTKPVTTAPPEPPVTLPAPGITSPPAPPGPPVTYSSPGTPSPLPLPVPDCNVKPGAPVPVGCPAPDCSNLKPGAVVPAYCLPTSSVPPVAEASIVAVPSATPVVENKPTLAQNGTIHKPTTPPVLAGASSIARGLGVGMAVAVLLGFAFGL</sequence>
<dbReference type="EMBL" id="ADBL01001147">
    <property type="status" value="NOT_ANNOTATED_CDS"/>
    <property type="molecule type" value="Genomic_DNA"/>
</dbReference>
<reference evidence="3" key="2">
    <citation type="submission" date="2010-05" db="EMBL/GenBank/DDBJ databases">
        <title>The Genome Sequence of Magnaporthe poae strain ATCC 64411.</title>
        <authorList>
            <consortium name="The Broad Institute Genome Sequencing Platform"/>
            <consortium name="Broad Institute Genome Sequencing Center for Infectious Disease"/>
            <person name="Ma L.-J."/>
            <person name="Dead R."/>
            <person name="Young S."/>
            <person name="Zeng Q."/>
            <person name="Koehrsen M."/>
            <person name="Alvarado L."/>
            <person name="Berlin A."/>
            <person name="Chapman S.B."/>
            <person name="Chen Z."/>
            <person name="Freedman E."/>
            <person name="Gellesch M."/>
            <person name="Goldberg J."/>
            <person name="Griggs A."/>
            <person name="Gujja S."/>
            <person name="Heilman E.R."/>
            <person name="Heiman D."/>
            <person name="Hepburn T."/>
            <person name="Howarth C."/>
            <person name="Jen D."/>
            <person name="Larson L."/>
            <person name="Mehta T."/>
            <person name="Neiman D."/>
            <person name="Pearson M."/>
            <person name="Roberts A."/>
            <person name="Saif S."/>
            <person name="Shea T."/>
            <person name="Shenoy N."/>
            <person name="Sisk P."/>
            <person name="Stolte C."/>
            <person name="Sykes S."/>
            <person name="Walk T."/>
            <person name="White J."/>
            <person name="Yandava C."/>
            <person name="Haas B."/>
            <person name="Nusbaum C."/>
            <person name="Birren B."/>
        </authorList>
    </citation>
    <scope>NUCLEOTIDE SEQUENCE</scope>
    <source>
        <strain evidence="3">ATCC 64411</strain>
    </source>
</reference>
<organism evidence="4 5">
    <name type="scientific">Magnaporthiopsis poae (strain ATCC 64411 / 73-15)</name>
    <name type="common">Kentucky bluegrass fungus</name>
    <name type="synonym">Magnaporthe poae</name>
    <dbReference type="NCBI Taxonomy" id="644358"/>
    <lineage>
        <taxon>Eukaryota</taxon>
        <taxon>Fungi</taxon>
        <taxon>Dikarya</taxon>
        <taxon>Ascomycota</taxon>
        <taxon>Pezizomycotina</taxon>
        <taxon>Sordariomycetes</taxon>
        <taxon>Sordariomycetidae</taxon>
        <taxon>Magnaporthales</taxon>
        <taxon>Magnaporthaceae</taxon>
        <taxon>Magnaporthiopsis</taxon>
    </lineage>
</organism>
<feature type="signal peptide" evidence="2">
    <location>
        <begin position="1"/>
        <end position="22"/>
    </location>
</feature>
<evidence type="ECO:0000256" key="2">
    <source>
        <dbReference type="SAM" id="SignalP"/>
    </source>
</evidence>
<evidence type="ECO:0000313" key="3">
    <source>
        <dbReference type="EMBL" id="KLU85897.1"/>
    </source>
</evidence>
<dbReference type="OrthoDB" id="10642975at2759"/>
<reference evidence="4" key="4">
    <citation type="journal article" date="2015" name="G3 (Bethesda)">
        <title>Genome sequences of three phytopathogenic species of the Magnaporthaceae family of fungi.</title>
        <authorList>
            <person name="Okagaki L.H."/>
            <person name="Nunes C.C."/>
            <person name="Sailsbery J."/>
            <person name="Clay B."/>
            <person name="Brown D."/>
            <person name="John T."/>
            <person name="Oh Y."/>
            <person name="Young N."/>
            <person name="Fitzgerald M."/>
            <person name="Haas B.J."/>
            <person name="Zeng Q."/>
            <person name="Young S."/>
            <person name="Adiconis X."/>
            <person name="Fan L."/>
            <person name="Levin J.Z."/>
            <person name="Mitchell T.K."/>
            <person name="Okubara P.A."/>
            <person name="Farman M.L."/>
            <person name="Kohn L.M."/>
            <person name="Birren B."/>
            <person name="Ma L.-J."/>
            <person name="Dean R.A."/>
        </authorList>
    </citation>
    <scope>NUCLEOTIDE SEQUENCE</scope>
    <source>
        <strain evidence="4">ATCC 64411 / 73-15</strain>
    </source>
</reference>
<feature type="chain" id="PRO_5009385462" evidence="2">
    <location>
        <begin position="23"/>
        <end position="218"/>
    </location>
</feature>
<dbReference type="Proteomes" id="UP000011715">
    <property type="component" value="Unassembled WGS sequence"/>
</dbReference>
<evidence type="ECO:0000256" key="1">
    <source>
        <dbReference type="SAM" id="MobiDB-lite"/>
    </source>
</evidence>
<gene>
    <name evidence="3" type="ORF">MAPG_04917</name>
</gene>
<protein>
    <submittedName>
        <fullName evidence="3 4">Uncharacterized protein</fullName>
    </submittedName>
</protein>
<dbReference type="eggNOG" id="ENOG502RN7H">
    <property type="taxonomic scope" value="Eukaryota"/>
</dbReference>
<keyword evidence="2" id="KW-0732">Signal</keyword>
<dbReference type="STRING" id="644358.A0A0C4DY07"/>
<evidence type="ECO:0000313" key="5">
    <source>
        <dbReference type="Proteomes" id="UP000011715"/>
    </source>
</evidence>
<reference evidence="4" key="5">
    <citation type="submission" date="2015-06" db="UniProtKB">
        <authorList>
            <consortium name="EnsemblFungi"/>
        </authorList>
    </citation>
    <scope>IDENTIFICATION</scope>
    <source>
        <strain evidence="4">ATCC 64411</strain>
    </source>
</reference>
<keyword evidence="5" id="KW-1185">Reference proteome</keyword>
<proteinExistence type="predicted"/>
<reference evidence="5" key="1">
    <citation type="submission" date="2010-05" db="EMBL/GenBank/DDBJ databases">
        <title>The genome sequence of Magnaporthe poae strain ATCC 64411.</title>
        <authorList>
            <person name="Ma L.-J."/>
            <person name="Dead R."/>
            <person name="Young S."/>
            <person name="Zeng Q."/>
            <person name="Koehrsen M."/>
            <person name="Alvarado L."/>
            <person name="Berlin A."/>
            <person name="Chapman S.B."/>
            <person name="Chen Z."/>
            <person name="Freedman E."/>
            <person name="Gellesch M."/>
            <person name="Goldberg J."/>
            <person name="Griggs A."/>
            <person name="Gujja S."/>
            <person name="Heilman E.R."/>
            <person name="Heiman D."/>
            <person name="Hepburn T."/>
            <person name="Howarth C."/>
            <person name="Jen D."/>
            <person name="Larson L."/>
            <person name="Mehta T."/>
            <person name="Neiman D."/>
            <person name="Pearson M."/>
            <person name="Roberts A."/>
            <person name="Saif S."/>
            <person name="Shea T."/>
            <person name="Shenoy N."/>
            <person name="Sisk P."/>
            <person name="Stolte C."/>
            <person name="Sykes S."/>
            <person name="Walk T."/>
            <person name="White J."/>
            <person name="Yandava C."/>
            <person name="Haas B."/>
            <person name="Nusbaum C."/>
            <person name="Birren B."/>
        </authorList>
    </citation>
    <scope>NUCLEOTIDE SEQUENCE [LARGE SCALE GENOMIC DNA]</scope>
    <source>
        <strain evidence="5">ATCC 64411 / 73-15</strain>
    </source>
</reference>
<dbReference type="EnsemblFungi" id="MAPG_04917T0">
    <property type="protein sequence ID" value="MAPG_04917T0"/>
    <property type="gene ID" value="MAPG_04917"/>
</dbReference>
<name>A0A0C4DY07_MAGP6</name>
<dbReference type="EMBL" id="GL876969">
    <property type="protein sequence ID" value="KLU85897.1"/>
    <property type="molecule type" value="Genomic_DNA"/>
</dbReference>
<feature type="region of interest" description="Disordered" evidence="1">
    <location>
        <begin position="70"/>
        <end position="106"/>
    </location>
</feature>